<feature type="signal peptide" evidence="1">
    <location>
        <begin position="1"/>
        <end position="27"/>
    </location>
</feature>
<keyword evidence="3" id="KW-0418">Kinase</keyword>
<keyword evidence="3" id="KW-0808">Transferase</keyword>
<accession>A0A9W9I3A0</accession>
<evidence type="ECO:0000313" key="3">
    <source>
        <dbReference type="EMBL" id="KAJ5165993.1"/>
    </source>
</evidence>
<protein>
    <submittedName>
        <fullName evidence="3">Kinase-like protein</fullName>
    </submittedName>
</protein>
<dbReference type="GO" id="GO:0005524">
    <property type="term" value="F:ATP binding"/>
    <property type="evidence" value="ECO:0007669"/>
    <property type="project" value="InterPro"/>
</dbReference>
<dbReference type="InterPro" id="IPR000719">
    <property type="entry name" value="Prot_kinase_dom"/>
</dbReference>
<name>A0A9W9I3A0_9EURO</name>
<evidence type="ECO:0000256" key="1">
    <source>
        <dbReference type="SAM" id="SignalP"/>
    </source>
</evidence>
<keyword evidence="4" id="KW-1185">Reference proteome</keyword>
<dbReference type="OrthoDB" id="541276at2759"/>
<gene>
    <name evidence="3" type="ORF">N7492_006289</name>
</gene>
<dbReference type="PROSITE" id="PS50011">
    <property type="entry name" value="PROTEIN_KINASE_DOM"/>
    <property type="match status" value="1"/>
</dbReference>
<dbReference type="Gene3D" id="1.10.510.10">
    <property type="entry name" value="Transferase(Phosphotransferase) domain 1"/>
    <property type="match status" value="1"/>
</dbReference>
<reference evidence="3" key="2">
    <citation type="journal article" date="2023" name="IMA Fungus">
        <title>Comparative genomic study of the Penicillium genus elucidates a diverse pangenome and 15 lateral gene transfer events.</title>
        <authorList>
            <person name="Petersen C."/>
            <person name="Sorensen T."/>
            <person name="Nielsen M.R."/>
            <person name="Sondergaard T.E."/>
            <person name="Sorensen J.L."/>
            <person name="Fitzpatrick D.A."/>
            <person name="Frisvad J.C."/>
            <person name="Nielsen K.L."/>
        </authorList>
    </citation>
    <scope>NUCLEOTIDE SEQUENCE</scope>
    <source>
        <strain evidence="3">IBT 21917</strain>
    </source>
</reference>
<keyword evidence="1" id="KW-0732">Signal</keyword>
<evidence type="ECO:0000313" key="4">
    <source>
        <dbReference type="Proteomes" id="UP001146351"/>
    </source>
</evidence>
<comment type="caution">
    <text evidence="3">The sequence shown here is derived from an EMBL/GenBank/DDBJ whole genome shotgun (WGS) entry which is preliminary data.</text>
</comment>
<evidence type="ECO:0000259" key="2">
    <source>
        <dbReference type="PROSITE" id="PS50011"/>
    </source>
</evidence>
<dbReference type="Proteomes" id="UP001146351">
    <property type="component" value="Unassembled WGS sequence"/>
</dbReference>
<dbReference type="GO" id="GO:0004672">
    <property type="term" value="F:protein kinase activity"/>
    <property type="evidence" value="ECO:0007669"/>
    <property type="project" value="InterPro"/>
</dbReference>
<dbReference type="AlphaFoldDB" id="A0A9W9I3A0"/>
<reference evidence="3" key="1">
    <citation type="submission" date="2022-11" db="EMBL/GenBank/DDBJ databases">
        <authorList>
            <person name="Petersen C."/>
        </authorList>
    </citation>
    <scope>NUCLEOTIDE SEQUENCE</scope>
    <source>
        <strain evidence="3">IBT 21917</strain>
    </source>
</reference>
<dbReference type="InterPro" id="IPR011009">
    <property type="entry name" value="Kinase-like_dom_sf"/>
</dbReference>
<feature type="chain" id="PRO_5040894765" evidence="1">
    <location>
        <begin position="28"/>
        <end position="383"/>
    </location>
</feature>
<sequence length="383" mass="43854">MSLSTRIAFYIILSLGLLSLLSTTISAAPSSALSERTDDVMLEPRDKVPKAIKKFLDKLKKPPPMDEDKDFNLNDYYKGEYDKKASKKAGNPVYKFESACRDEQILQLENIPLRRDRFFDDYNGWVHGVDQTLQDGLRIRARVSKRVKSESDGYRFLLNARRQQNFDSNRKELVLDYFWDTRNKVAVVVYALDSPSLLWSLGLEDTSYETYLEILEAVLEAHEDGLYHNDINDQNILRLVGASREDGEVRVGLTNFDMASTQGEKSGVLGTQFYAPIEIVHDKESWVPAEVDMWELGMVGLFIYVGPWQKPKFEAIWTDLVQDDKELSPEDSEAIIRKHGVTGDVVPLFASVLCHAARRLTIHAYRDDIQDMGKQKWEAKRMG</sequence>
<dbReference type="EMBL" id="JAPQKO010000004">
    <property type="protein sequence ID" value="KAJ5165993.1"/>
    <property type="molecule type" value="Genomic_DNA"/>
</dbReference>
<proteinExistence type="predicted"/>
<dbReference type="SUPFAM" id="SSF56112">
    <property type="entry name" value="Protein kinase-like (PK-like)"/>
    <property type="match status" value="1"/>
</dbReference>
<organism evidence="3 4">
    <name type="scientific">Penicillium capsulatum</name>
    <dbReference type="NCBI Taxonomy" id="69766"/>
    <lineage>
        <taxon>Eukaryota</taxon>
        <taxon>Fungi</taxon>
        <taxon>Dikarya</taxon>
        <taxon>Ascomycota</taxon>
        <taxon>Pezizomycotina</taxon>
        <taxon>Eurotiomycetes</taxon>
        <taxon>Eurotiomycetidae</taxon>
        <taxon>Eurotiales</taxon>
        <taxon>Aspergillaceae</taxon>
        <taxon>Penicillium</taxon>
    </lineage>
</organism>
<feature type="domain" description="Protein kinase" evidence="2">
    <location>
        <begin position="79"/>
        <end position="378"/>
    </location>
</feature>